<feature type="transmembrane region" description="Helical" evidence="2">
    <location>
        <begin position="12"/>
        <end position="34"/>
    </location>
</feature>
<evidence type="ECO:0000256" key="1">
    <source>
        <dbReference type="SAM" id="MobiDB-lite"/>
    </source>
</evidence>
<sequence>MNEPTPGPSRRSVLAIGAAAVGAIAVGASGLAWWTASQVTGPDPAAPGGTDGTDASGSPGDGSAGETFREPEVRSSARGRLDL</sequence>
<organism evidence="3 4">
    <name type="scientific">Agromyces binzhouensis</name>
    <dbReference type="NCBI Taxonomy" id="1817495"/>
    <lineage>
        <taxon>Bacteria</taxon>
        <taxon>Bacillati</taxon>
        <taxon>Actinomycetota</taxon>
        <taxon>Actinomycetes</taxon>
        <taxon>Micrococcales</taxon>
        <taxon>Microbacteriaceae</taxon>
        <taxon>Agromyces</taxon>
    </lineage>
</organism>
<dbReference type="AlphaFoldDB" id="A0A4Q2JNI8"/>
<keyword evidence="2" id="KW-0472">Membrane</keyword>
<dbReference type="InterPro" id="IPR006311">
    <property type="entry name" value="TAT_signal"/>
</dbReference>
<reference evidence="3 4" key="1">
    <citation type="submission" date="2019-01" db="EMBL/GenBank/DDBJ databases">
        <authorList>
            <person name="Li J."/>
        </authorList>
    </citation>
    <scope>NUCLEOTIDE SEQUENCE [LARGE SCALE GENOMIC DNA]</scope>
    <source>
        <strain evidence="3 4">CGMCC 4.7180</strain>
    </source>
</reference>
<dbReference type="PROSITE" id="PS51318">
    <property type="entry name" value="TAT"/>
    <property type="match status" value="1"/>
</dbReference>
<keyword evidence="2" id="KW-0812">Transmembrane</keyword>
<dbReference type="EMBL" id="SDPL01000112">
    <property type="protein sequence ID" value="RXZ48219.1"/>
    <property type="molecule type" value="Genomic_DNA"/>
</dbReference>
<evidence type="ECO:0000256" key="2">
    <source>
        <dbReference type="SAM" id="Phobius"/>
    </source>
</evidence>
<feature type="non-terminal residue" evidence="3">
    <location>
        <position position="83"/>
    </location>
</feature>
<dbReference type="Proteomes" id="UP000292881">
    <property type="component" value="Unassembled WGS sequence"/>
</dbReference>
<comment type="caution">
    <text evidence="3">The sequence shown here is derived from an EMBL/GenBank/DDBJ whole genome shotgun (WGS) entry which is preliminary data.</text>
</comment>
<evidence type="ECO:0000313" key="4">
    <source>
        <dbReference type="Proteomes" id="UP000292881"/>
    </source>
</evidence>
<feature type="compositionally biased region" description="Basic and acidic residues" evidence="1">
    <location>
        <begin position="67"/>
        <end position="83"/>
    </location>
</feature>
<proteinExistence type="predicted"/>
<name>A0A4Q2JNI8_9MICO</name>
<dbReference type="RefSeq" id="WP_422836482.1">
    <property type="nucleotide sequence ID" value="NZ_SDPL01000112.1"/>
</dbReference>
<accession>A0A4Q2JNI8</accession>
<feature type="compositionally biased region" description="Low complexity" evidence="1">
    <location>
        <begin position="40"/>
        <end position="58"/>
    </location>
</feature>
<gene>
    <name evidence="3" type="ORF">ESO86_07550</name>
</gene>
<keyword evidence="4" id="KW-1185">Reference proteome</keyword>
<protein>
    <submittedName>
        <fullName evidence="3">Uncharacterized protein</fullName>
    </submittedName>
</protein>
<evidence type="ECO:0000313" key="3">
    <source>
        <dbReference type="EMBL" id="RXZ48219.1"/>
    </source>
</evidence>
<keyword evidence="2" id="KW-1133">Transmembrane helix</keyword>
<feature type="region of interest" description="Disordered" evidence="1">
    <location>
        <begin position="38"/>
        <end position="83"/>
    </location>
</feature>